<dbReference type="GO" id="GO:0019760">
    <property type="term" value="P:glucosinolate metabolic process"/>
    <property type="evidence" value="ECO:0007669"/>
    <property type="project" value="UniProtKB-ARBA"/>
</dbReference>
<sequence length="330" mass="35907">MAIMQAKWLQAKQKEGGPKARSSHAVAVVGKKAYVFGGELEPRVPVDNAMYVFDTEDYSWSVAEARGPAPPPRIGITMVSVGPLVYVFGGRDKEHRELGEFYSFDTVSGEWRVLPSGPPERSYHAMAADDSRREVYVFGGCGINGRLNDLWAFNIEQGTWRQLPSPPEGSNLVPRGGPGLAVAGGKVWVLFGFGGKHELSDIHCFDHVTNLWQEVETSGKKPCPRSVFAASVQGKYIVVYGGEVDPSDKGHMGAGAFSSEVFALDTQSLEWSRVHDDVEGSAHPGPRGWSAFSPGFFCGCYGMLVYGGNSPSNERLDDIFFLQLQPPVST</sequence>
<dbReference type="Pfam" id="PF24681">
    <property type="entry name" value="Kelch_KLHDC2_KLHL20_DRC7"/>
    <property type="match status" value="1"/>
</dbReference>
<protein>
    <recommendedName>
        <fullName evidence="6">Nitrile-specifier protein 5</fullName>
    </recommendedName>
</protein>
<evidence type="ECO:0000313" key="5">
    <source>
        <dbReference type="EMBL" id="JAG95413.1"/>
    </source>
</evidence>
<keyword evidence="4" id="KW-0408">Iron</keyword>
<comment type="cofactor">
    <cofactor evidence="1">
        <name>Fe(2+)</name>
        <dbReference type="ChEBI" id="CHEBI:29033"/>
    </cofactor>
</comment>
<evidence type="ECO:0000256" key="3">
    <source>
        <dbReference type="ARBA" id="ARBA00022737"/>
    </source>
</evidence>
<dbReference type="AlphaFoldDB" id="A0A0D6QZF2"/>
<dbReference type="GO" id="GO:0005829">
    <property type="term" value="C:cytosol"/>
    <property type="evidence" value="ECO:0007669"/>
    <property type="project" value="TreeGrafter"/>
</dbReference>
<name>A0A0D6QZF2_ARACU</name>
<evidence type="ECO:0000256" key="4">
    <source>
        <dbReference type="ARBA" id="ARBA00023004"/>
    </source>
</evidence>
<evidence type="ECO:0008006" key="6">
    <source>
        <dbReference type="Google" id="ProtNLM"/>
    </source>
</evidence>
<dbReference type="PANTHER" id="PTHR47435">
    <property type="entry name" value="KELCH REPEAT PROTEIN (AFU_ORTHOLOGUE AFUA_5G12780)"/>
    <property type="match status" value="1"/>
</dbReference>
<accession>A0A0D6QZF2</accession>
<reference evidence="5" key="1">
    <citation type="submission" date="2015-03" db="EMBL/GenBank/DDBJ databases">
        <title>A transcriptome of Araucaria cunninghamii, an australian fine timber species.</title>
        <authorList>
            <person name="Jing Yi C.J.Y."/>
            <person name="Yin San L.Y.S."/>
            <person name="Abdul Karim S.S."/>
            <person name="Wan Azmi N.N."/>
            <person name="Hercus R.R."/>
            <person name="Croft L.L."/>
        </authorList>
    </citation>
    <scope>NUCLEOTIDE SEQUENCE</scope>
    <source>
        <strain evidence="5">MI0301</strain>
        <tissue evidence="5">Leaf</tissue>
    </source>
</reference>
<dbReference type="GO" id="GO:0030234">
    <property type="term" value="F:enzyme regulator activity"/>
    <property type="evidence" value="ECO:0007669"/>
    <property type="project" value="TreeGrafter"/>
</dbReference>
<organism evidence="5">
    <name type="scientific">Araucaria cunninghamii</name>
    <name type="common">Hoop pine</name>
    <name type="synonym">Moreton Bay pine</name>
    <dbReference type="NCBI Taxonomy" id="56994"/>
    <lineage>
        <taxon>Eukaryota</taxon>
        <taxon>Viridiplantae</taxon>
        <taxon>Streptophyta</taxon>
        <taxon>Embryophyta</taxon>
        <taxon>Tracheophyta</taxon>
        <taxon>Spermatophyta</taxon>
        <taxon>Pinopsida</taxon>
        <taxon>Pinidae</taxon>
        <taxon>Conifers II</taxon>
        <taxon>Araucariales</taxon>
        <taxon>Araucariaceae</taxon>
        <taxon>Araucaria</taxon>
    </lineage>
</organism>
<dbReference type="PANTHER" id="PTHR47435:SF4">
    <property type="entry name" value="KELCH REPEAT PROTEIN (AFU_ORTHOLOGUE AFUA_5G12780)"/>
    <property type="match status" value="1"/>
</dbReference>
<dbReference type="Gene3D" id="2.120.10.80">
    <property type="entry name" value="Kelch-type beta propeller"/>
    <property type="match status" value="2"/>
</dbReference>
<dbReference type="GO" id="GO:0005634">
    <property type="term" value="C:nucleus"/>
    <property type="evidence" value="ECO:0007669"/>
    <property type="project" value="TreeGrafter"/>
</dbReference>
<dbReference type="InterPro" id="IPR015915">
    <property type="entry name" value="Kelch-typ_b-propeller"/>
</dbReference>
<keyword evidence="3" id="KW-0677">Repeat</keyword>
<evidence type="ECO:0000256" key="1">
    <source>
        <dbReference type="ARBA" id="ARBA00001954"/>
    </source>
</evidence>
<dbReference type="FunFam" id="2.120.10.80:FF:000108">
    <property type="entry name" value="Kelch repeat-containing protein"/>
    <property type="match status" value="1"/>
</dbReference>
<dbReference type="EMBL" id="GCKF01040630">
    <property type="protein sequence ID" value="JAG95413.1"/>
    <property type="molecule type" value="Transcribed_RNA"/>
</dbReference>
<proteinExistence type="predicted"/>
<dbReference type="SMART" id="SM00612">
    <property type="entry name" value="Kelch"/>
    <property type="match status" value="3"/>
</dbReference>
<evidence type="ECO:0000256" key="2">
    <source>
        <dbReference type="ARBA" id="ARBA00022441"/>
    </source>
</evidence>
<dbReference type="GO" id="GO:0080028">
    <property type="term" value="P:nitrile biosynthetic process"/>
    <property type="evidence" value="ECO:0007669"/>
    <property type="project" value="TreeGrafter"/>
</dbReference>
<keyword evidence="2" id="KW-0880">Kelch repeat</keyword>
<dbReference type="SUPFAM" id="SSF117281">
    <property type="entry name" value="Kelch motif"/>
    <property type="match status" value="1"/>
</dbReference>
<dbReference type="InterPro" id="IPR006652">
    <property type="entry name" value="Kelch_1"/>
</dbReference>